<dbReference type="AlphaFoldDB" id="A0A9K3L0T0"/>
<dbReference type="OrthoDB" id="45584at2759"/>
<evidence type="ECO:0000313" key="2">
    <source>
        <dbReference type="Proteomes" id="UP000693970"/>
    </source>
</evidence>
<keyword evidence="2" id="KW-1185">Reference proteome</keyword>
<accession>A0A9K3L0T0</accession>
<protein>
    <submittedName>
        <fullName evidence="1">Uncharacterized protein</fullName>
    </submittedName>
</protein>
<proteinExistence type="predicted"/>
<gene>
    <name evidence="1" type="ORF">IV203_008836</name>
</gene>
<evidence type="ECO:0000313" key="1">
    <source>
        <dbReference type="EMBL" id="KAG7352788.1"/>
    </source>
</evidence>
<organism evidence="1 2">
    <name type="scientific">Nitzschia inconspicua</name>
    <dbReference type="NCBI Taxonomy" id="303405"/>
    <lineage>
        <taxon>Eukaryota</taxon>
        <taxon>Sar</taxon>
        <taxon>Stramenopiles</taxon>
        <taxon>Ochrophyta</taxon>
        <taxon>Bacillariophyta</taxon>
        <taxon>Bacillariophyceae</taxon>
        <taxon>Bacillariophycidae</taxon>
        <taxon>Bacillariales</taxon>
        <taxon>Bacillariaceae</taxon>
        <taxon>Nitzschia</taxon>
    </lineage>
</organism>
<reference evidence="1" key="1">
    <citation type="journal article" date="2021" name="Sci. Rep.">
        <title>Diploid genomic architecture of Nitzschia inconspicua, an elite biomass production diatom.</title>
        <authorList>
            <person name="Oliver A."/>
            <person name="Podell S."/>
            <person name="Pinowska A."/>
            <person name="Traller J.C."/>
            <person name="Smith S.R."/>
            <person name="McClure R."/>
            <person name="Beliaev A."/>
            <person name="Bohutskyi P."/>
            <person name="Hill E.A."/>
            <person name="Rabines A."/>
            <person name="Zheng H."/>
            <person name="Allen L.Z."/>
            <person name="Kuo A."/>
            <person name="Grigoriev I.V."/>
            <person name="Allen A.E."/>
            <person name="Hazlebeck D."/>
            <person name="Allen E.E."/>
        </authorList>
    </citation>
    <scope>NUCLEOTIDE SEQUENCE</scope>
    <source>
        <strain evidence="1">Hildebrandi</strain>
    </source>
</reference>
<comment type="caution">
    <text evidence="1">The sequence shown here is derived from an EMBL/GenBank/DDBJ whole genome shotgun (WGS) entry which is preliminary data.</text>
</comment>
<dbReference type="Proteomes" id="UP000693970">
    <property type="component" value="Unassembled WGS sequence"/>
</dbReference>
<name>A0A9K3L0T0_9STRA</name>
<reference evidence="1" key="2">
    <citation type="submission" date="2021-04" db="EMBL/GenBank/DDBJ databases">
        <authorList>
            <person name="Podell S."/>
        </authorList>
    </citation>
    <scope>NUCLEOTIDE SEQUENCE</scope>
    <source>
        <strain evidence="1">Hildebrandi</strain>
    </source>
</reference>
<dbReference type="EMBL" id="JAGRRH010000017">
    <property type="protein sequence ID" value="KAG7352788.1"/>
    <property type="molecule type" value="Genomic_DNA"/>
</dbReference>
<sequence>MTILITIELRVQLLLAAMILPIKVVSLMNLSPLEKLLLEPRLNHIQASIRDKYEPLLLTTIPSPSNQDSQKTTVVTTRAIDTFIFPGAGGVDGLIEELQETLGDETSMIVDWQEQRGSILTAAYDGEAVGEAISEAILACINNNYDKIKRLHFIGISVGGFAANAAATTLYRRQETEQQQEEDSAATTGNISYATTAIHILNTDDPVPTTNDPLPNCYCLDVTNAPEREEFVPPTGDSMHSWPLAYFIWKDGNVRNTNNGYPRGVVVKVDEWTTEAMPPLPW</sequence>